<reference evidence="8 9" key="1">
    <citation type="journal article" date="2016" name="Nat. Commun.">
        <title>Thousands of microbial genomes shed light on interconnected biogeochemical processes in an aquifer system.</title>
        <authorList>
            <person name="Anantharaman K."/>
            <person name="Brown C.T."/>
            <person name="Hug L.A."/>
            <person name="Sharon I."/>
            <person name="Castelle C.J."/>
            <person name="Probst A.J."/>
            <person name="Thomas B.C."/>
            <person name="Singh A."/>
            <person name="Wilkins M.J."/>
            <person name="Karaoz U."/>
            <person name="Brodie E.L."/>
            <person name="Williams K.H."/>
            <person name="Hubbard S.S."/>
            <person name="Banfield J.F."/>
        </authorList>
    </citation>
    <scope>NUCLEOTIDE SEQUENCE [LARGE SCALE GENOMIC DNA]</scope>
</reference>
<dbReference type="SUPFAM" id="SSF53067">
    <property type="entry name" value="Actin-like ATPase domain"/>
    <property type="match status" value="2"/>
</dbReference>
<dbReference type="InterPro" id="IPR000905">
    <property type="entry name" value="Gcp-like_dom"/>
</dbReference>
<dbReference type="PRINTS" id="PR00789">
    <property type="entry name" value="OSIALOPTASE"/>
</dbReference>
<dbReference type="PANTHER" id="PTHR11735:SF6">
    <property type="entry name" value="TRNA N6-ADENOSINE THREONYLCARBAMOYLTRANSFERASE, MITOCHONDRIAL"/>
    <property type="match status" value="1"/>
</dbReference>
<name>A0A1F6V6P2_9BACT</name>
<evidence type="ECO:0000313" key="9">
    <source>
        <dbReference type="Proteomes" id="UP000177370"/>
    </source>
</evidence>
<evidence type="ECO:0000256" key="1">
    <source>
        <dbReference type="ARBA" id="ARBA00012156"/>
    </source>
</evidence>
<feature type="domain" description="Gcp-like" evidence="7">
    <location>
        <begin position="245"/>
        <end position="387"/>
    </location>
</feature>
<keyword evidence="3" id="KW-0819">tRNA processing</keyword>
<dbReference type="Pfam" id="PF00814">
    <property type="entry name" value="TsaD"/>
    <property type="match status" value="3"/>
</dbReference>
<proteinExistence type="predicted"/>
<evidence type="ECO:0000256" key="2">
    <source>
        <dbReference type="ARBA" id="ARBA00022679"/>
    </source>
</evidence>
<gene>
    <name evidence="8" type="ORF">A2647_04565</name>
</gene>
<feature type="domain" description="Gcp-like" evidence="7">
    <location>
        <begin position="14"/>
        <end position="145"/>
    </location>
</feature>
<comment type="caution">
    <text evidence="8">The sequence shown here is derived from an EMBL/GenBank/DDBJ whole genome shotgun (WGS) entry which is preliminary data.</text>
</comment>
<dbReference type="AlphaFoldDB" id="A0A1F6V6P2"/>
<dbReference type="Proteomes" id="UP000177370">
    <property type="component" value="Unassembled WGS sequence"/>
</dbReference>
<dbReference type="EC" id="2.3.1.234" evidence="1"/>
<organism evidence="8 9">
    <name type="scientific">Candidatus Nomurabacteria bacterium RIFCSPHIGHO2_01_FULL_40_24b</name>
    <dbReference type="NCBI Taxonomy" id="1801739"/>
    <lineage>
        <taxon>Bacteria</taxon>
        <taxon>Candidatus Nomuraibacteriota</taxon>
    </lineage>
</organism>
<evidence type="ECO:0000256" key="4">
    <source>
        <dbReference type="ARBA" id="ARBA00022723"/>
    </source>
</evidence>
<feature type="domain" description="Gcp-like" evidence="7">
    <location>
        <begin position="167"/>
        <end position="208"/>
    </location>
</feature>
<evidence type="ECO:0000259" key="7">
    <source>
        <dbReference type="Pfam" id="PF00814"/>
    </source>
</evidence>
<sequence>MEAKGGVTNASFGVLANTSNSQIKVHIPYGGVYPVLAKREHTKNLPILLEQALKEAKLEKENSPVDVIAVTYGPGLEMCLWEGIIFAQKLAKKWEVPLIPVNHMEGHVLSVFGKDKGKFKIPKIKFPMLSLLVSGRHTQLVLSKKPARPDASPTRSFWRGRSGGWLQYEIIGTTLDDAVGEAFDKVARMLDLPYPGGPEISKLAEEARILRKGSIAQAGDRKRGALLLQRLGSASSAFQQTPARGIFQQKNIRALEEQSPSLKLPRPMLHSKNFDFSFAGLKTAVLYLIHDLKKEHSNILQNNQMKMQIALEFENAAIECLTHKTKKAIEKYKIKTLIVAGGVAANKHLRNEMQKITTPDPSSKRRGGIKLLFPTRELSGDNSLMIGIAGYLNYLKNKKKVPKLESIKATGNLRL</sequence>
<protein>
    <recommendedName>
        <fullName evidence="1">N(6)-L-threonylcarbamoyladenine synthase</fullName>
        <ecNumber evidence="1">2.3.1.234</ecNumber>
    </recommendedName>
</protein>
<dbReference type="InterPro" id="IPR043129">
    <property type="entry name" value="ATPase_NBD"/>
</dbReference>
<evidence type="ECO:0000313" key="8">
    <source>
        <dbReference type="EMBL" id="OGI65189.1"/>
    </source>
</evidence>
<dbReference type="InterPro" id="IPR017861">
    <property type="entry name" value="KAE1/TsaD"/>
</dbReference>
<comment type="catalytic activity">
    <reaction evidence="6">
        <text>L-threonylcarbamoyladenylate + adenosine(37) in tRNA = N(6)-L-threonylcarbamoyladenosine(37) in tRNA + AMP + H(+)</text>
        <dbReference type="Rhea" id="RHEA:37059"/>
        <dbReference type="Rhea" id="RHEA-COMP:10162"/>
        <dbReference type="Rhea" id="RHEA-COMP:10163"/>
        <dbReference type="ChEBI" id="CHEBI:15378"/>
        <dbReference type="ChEBI" id="CHEBI:73682"/>
        <dbReference type="ChEBI" id="CHEBI:74411"/>
        <dbReference type="ChEBI" id="CHEBI:74418"/>
        <dbReference type="ChEBI" id="CHEBI:456215"/>
        <dbReference type="EC" id="2.3.1.234"/>
    </reaction>
</comment>
<dbReference type="GO" id="GO:0046872">
    <property type="term" value="F:metal ion binding"/>
    <property type="evidence" value="ECO:0007669"/>
    <property type="project" value="UniProtKB-KW"/>
</dbReference>
<keyword evidence="2" id="KW-0808">Transferase</keyword>
<dbReference type="PANTHER" id="PTHR11735">
    <property type="entry name" value="TRNA N6-ADENOSINE THREONYLCARBAMOYLTRANSFERASE"/>
    <property type="match status" value="1"/>
</dbReference>
<dbReference type="Gene3D" id="3.30.420.40">
    <property type="match status" value="4"/>
</dbReference>
<keyword evidence="4" id="KW-0479">Metal-binding</keyword>
<accession>A0A1F6V6P2</accession>
<evidence type="ECO:0000256" key="3">
    <source>
        <dbReference type="ARBA" id="ARBA00022694"/>
    </source>
</evidence>
<dbReference type="GO" id="GO:0061711">
    <property type="term" value="F:tRNA N(6)-L-threonylcarbamoyladenine synthase activity"/>
    <property type="evidence" value="ECO:0007669"/>
    <property type="project" value="UniProtKB-EC"/>
</dbReference>
<dbReference type="EMBL" id="MFTP01000022">
    <property type="protein sequence ID" value="OGI65189.1"/>
    <property type="molecule type" value="Genomic_DNA"/>
</dbReference>
<evidence type="ECO:0000256" key="6">
    <source>
        <dbReference type="ARBA" id="ARBA00048117"/>
    </source>
</evidence>
<dbReference type="GO" id="GO:0008033">
    <property type="term" value="P:tRNA processing"/>
    <property type="evidence" value="ECO:0007669"/>
    <property type="project" value="UniProtKB-KW"/>
</dbReference>
<evidence type="ECO:0000256" key="5">
    <source>
        <dbReference type="ARBA" id="ARBA00023315"/>
    </source>
</evidence>
<keyword evidence="5" id="KW-0012">Acyltransferase</keyword>